<gene>
    <name evidence="1" type="ORF">FRX31_019473</name>
</gene>
<name>A0A7J6W348_THATH</name>
<evidence type="ECO:0000313" key="2">
    <source>
        <dbReference type="Proteomes" id="UP000554482"/>
    </source>
</evidence>
<proteinExistence type="predicted"/>
<sequence length="124" mass="13605">DFFVLCRVYLKTCPENQVMKIGLNSHAKESCEIKDNSLVGVPYGQHDGASTLGIGEVVVHEDTVRPFSDNGVGSSLDVRQSDKLVMFDENDVMDELRTNAIFLEGDYLELDDLVGPLFGFSSSG</sequence>
<dbReference type="AlphaFoldDB" id="A0A7J6W348"/>
<protein>
    <submittedName>
        <fullName evidence="1">Uncharacterized protein</fullName>
    </submittedName>
</protein>
<organism evidence="1 2">
    <name type="scientific">Thalictrum thalictroides</name>
    <name type="common">Rue-anemone</name>
    <name type="synonym">Anemone thalictroides</name>
    <dbReference type="NCBI Taxonomy" id="46969"/>
    <lineage>
        <taxon>Eukaryota</taxon>
        <taxon>Viridiplantae</taxon>
        <taxon>Streptophyta</taxon>
        <taxon>Embryophyta</taxon>
        <taxon>Tracheophyta</taxon>
        <taxon>Spermatophyta</taxon>
        <taxon>Magnoliopsida</taxon>
        <taxon>Ranunculales</taxon>
        <taxon>Ranunculaceae</taxon>
        <taxon>Thalictroideae</taxon>
        <taxon>Thalictrum</taxon>
    </lineage>
</organism>
<keyword evidence="2" id="KW-1185">Reference proteome</keyword>
<dbReference type="Proteomes" id="UP000554482">
    <property type="component" value="Unassembled WGS sequence"/>
</dbReference>
<reference evidence="1 2" key="1">
    <citation type="submission" date="2020-06" db="EMBL/GenBank/DDBJ databases">
        <title>Transcriptomic and genomic resources for Thalictrum thalictroides and T. hernandezii: Facilitating candidate gene discovery in an emerging model plant lineage.</title>
        <authorList>
            <person name="Arias T."/>
            <person name="Riano-Pachon D.M."/>
            <person name="Di Stilio V.S."/>
        </authorList>
    </citation>
    <scope>NUCLEOTIDE SEQUENCE [LARGE SCALE GENOMIC DNA]</scope>
    <source>
        <strain evidence="2">cv. WT478/WT964</strain>
        <tissue evidence="1">Leaves</tissue>
    </source>
</reference>
<dbReference type="OrthoDB" id="1674324at2759"/>
<comment type="caution">
    <text evidence="1">The sequence shown here is derived from an EMBL/GenBank/DDBJ whole genome shotgun (WGS) entry which is preliminary data.</text>
</comment>
<evidence type="ECO:0000313" key="1">
    <source>
        <dbReference type="EMBL" id="KAF5190940.1"/>
    </source>
</evidence>
<dbReference type="EMBL" id="JABWDY010023382">
    <property type="protein sequence ID" value="KAF5190940.1"/>
    <property type="molecule type" value="Genomic_DNA"/>
</dbReference>
<accession>A0A7J6W348</accession>
<feature type="non-terminal residue" evidence="1">
    <location>
        <position position="1"/>
    </location>
</feature>